<keyword evidence="2" id="KW-1185">Reference proteome</keyword>
<evidence type="ECO:0000313" key="2">
    <source>
        <dbReference type="Proteomes" id="UP000541444"/>
    </source>
</evidence>
<organism evidence="1 2">
    <name type="scientific">Kingdonia uniflora</name>
    <dbReference type="NCBI Taxonomy" id="39325"/>
    <lineage>
        <taxon>Eukaryota</taxon>
        <taxon>Viridiplantae</taxon>
        <taxon>Streptophyta</taxon>
        <taxon>Embryophyta</taxon>
        <taxon>Tracheophyta</taxon>
        <taxon>Spermatophyta</taxon>
        <taxon>Magnoliopsida</taxon>
        <taxon>Ranunculales</taxon>
        <taxon>Circaeasteraceae</taxon>
        <taxon>Kingdonia</taxon>
    </lineage>
</organism>
<sequence length="100" mass="11824">MLQIYFNVVLVFVWFAQIDLLQQYLLHSSSSTYTLFVDRLFDLLRHRLAMQYSIQVPSRSLRSTFNRDLLHSSSNTYTLSEDRLLDQSIPPGRDTMQYSI</sequence>
<dbReference type="AlphaFoldDB" id="A0A7J7MYJ5"/>
<name>A0A7J7MYJ5_9MAGN</name>
<dbReference type="Proteomes" id="UP000541444">
    <property type="component" value="Unassembled WGS sequence"/>
</dbReference>
<accession>A0A7J7MYJ5</accession>
<protein>
    <submittedName>
        <fullName evidence="1">Uncharacterized protein</fullName>
    </submittedName>
</protein>
<comment type="caution">
    <text evidence="1">The sequence shown here is derived from an EMBL/GenBank/DDBJ whole genome shotgun (WGS) entry which is preliminary data.</text>
</comment>
<gene>
    <name evidence="1" type="ORF">GIB67_033079</name>
</gene>
<dbReference type="EMBL" id="JACGCM010001183">
    <property type="protein sequence ID" value="KAF6159995.1"/>
    <property type="molecule type" value="Genomic_DNA"/>
</dbReference>
<reference evidence="1 2" key="1">
    <citation type="journal article" date="2020" name="IScience">
        <title>Genome Sequencing of the Endangered Kingdonia uniflora (Circaeasteraceae, Ranunculales) Reveals Potential Mechanisms of Evolutionary Specialization.</title>
        <authorList>
            <person name="Sun Y."/>
            <person name="Deng T."/>
            <person name="Zhang A."/>
            <person name="Moore M.J."/>
            <person name="Landis J.B."/>
            <person name="Lin N."/>
            <person name="Zhang H."/>
            <person name="Zhang X."/>
            <person name="Huang J."/>
            <person name="Zhang X."/>
            <person name="Sun H."/>
            <person name="Wang H."/>
        </authorList>
    </citation>
    <scope>NUCLEOTIDE SEQUENCE [LARGE SCALE GENOMIC DNA]</scope>
    <source>
        <strain evidence="1">TB1705</strain>
        <tissue evidence="1">Leaf</tissue>
    </source>
</reference>
<proteinExistence type="predicted"/>
<evidence type="ECO:0000313" key="1">
    <source>
        <dbReference type="EMBL" id="KAF6159995.1"/>
    </source>
</evidence>